<name>A0A426QHV0_9GAMM</name>
<protein>
    <submittedName>
        <fullName evidence="2">Uncharacterized protein</fullName>
    </submittedName>
</protein>
<accession>A0A426QHV0</accession>
<evidence type="ECO:0000256" key="1">
    <source>
        <dbReference type="SAM" id="SignalP"/>
    </source>
</evidence>
<dbReference type="Proteomes" id="UP000287798">
    <property type="component" value="Unassembled WGS sequence"/>
</dbReference>
<keyword evidence="1" id="KW-0732">Signal</keyword>
<organism evidence="2 3">
    <name type="scientific">Thiohalobacter thiocyanaticus</name>
    <dbReference type="NCBI Taxonomy" id="585455"/>
    <lineage>
        <taxon>Bacteria</taxon>
        <taxon>Pseudomonadati</taxon>
        <taxon>Pseudomonadota</taxon>
        <taxon>Gammaproteobacteria</taxon>
        <taxon>Thiohalobacterales</taxon>
        <taxon>Thiohalobacteraceae</taxon>
        <taxon>Thiohalobacter</taxon>
    </lineage>
</organism>
<keyword evidence="3" id="KW-1185">Reference proteome</keyword>
<feature type="signal peptide" evidence="1">
    <location>
        <begin position="1"/>
        <end position="27"/>
    </location>
</feature>
<feature type="chain" id="PRO_5019014886" evidence="1">
    <location>
        <begin position="28"/>
        <end position="107"/>
    </location>
</feature>
<dbReference type="AlphaFoldDB" id="A0A426QHV0"/>
<evidence type="ECO:0000313" key="2">
    <source>
        <dbReference type="EMBL" id="RRQ21322.1"/>
    </source>
</evidence>
<reference evidence="2 3" key="1">
    <citation type="journal article" date="2010" name="Int. J. Syst. Evol. Microbiol.">
        <title>Thiohalobacter thiocyanaticus gen. nov., sp. nov., a moderately halophilic, sulfur-oxidizing gammaproteobacterium from hypersaline lakes, that utilizes thiocyanate.</title>
        <authorList>
            <person name="Sorokin D.Y."/>
            <person name="Kovaleva O.L."/>
            <person name="Tourova T.P."/>
            <person name="Muyzer G."/>
        </authorList>
    </citation>
    <scope>NUCLEOTIDE SEQUENCE [LARGE SCALE GENOMIC DNA]</scope>
    <source>
        <strain evidence="2 3">Hrh1</strain>
    </source>
</reference>
<sequence>MIKLPQRTTRIASLLLAGCIISPSVIAIQPQGTPGGTASSLSKSYLNGDFEGWGPNGLLRTSVGDYETNSIYVEDKAGTRNTTEPREPTPRVRLEFVGDTLTRITIY</sequence>
<comment type="caution">
    <text evidence="2">The sequence shown here is derived from an EMBL/GenBank/DDBJ whole genome shotgun (WGS) entry which is preliminary data.</text>
</comment>
<dbReference type="RefSeq" id="WP_125180538.1">
    <property type="nucleotide sequence ID" value="NZ_QZMU01000001.1"/>
</dbReference>
<proteinExistence type="predicted"/>
<dbReference type="EMBL" id="QZMU01000001">
    <property type="protein sequence ID" value="RRQ21322.1"/>
    <property type="molecule type" value="Genomic_DNA"/>
</dbReference>
<gene>
    <name evidence="2" type="ORF">D6C00_04775</name>
</gene>
<evidence type="ECO:0000313" key="3">
    <source>
        <dbReference type="Proteomes" id="UP000287798"/>
    </source>
</evidence>